<keyword evidence="7" id="KW-1185">Reference proteome</keyword>
<evidence type="ECO:0000256" key="2">
    <source>
        <dbReference type="ARBA" id="ARBA00022692"/>
    </source>
</evidence>
<feature type="transmembrane region" description="Helical" evidence="5">
    <location>
        <begin position="95"/>
        <end position="112"/>
    </location>
</feature>
<keyword evidence="2 5" id="KW-0812">Transmembrane</keyword>
<evidence type="ECO:0000256" key="1">
    <source>
        <dbReference type="ARBA" id="ARBA00004141"/>
    </source>
</evidence>
<organism evidence="6 7">
    <name type="scientific">Paenibacillus profundus</name>
    <dbReference type="NCBI Taxonomy" id="1173085"/>
    <lineage>
        <taxon>Bacteria</taxon>
        <taxon>Bacillati</taxon>
        <taxon>Bacillota</taxon>
        <taxon>Bacilli</taxon>
        <taxon>Bacillales</taxon>
        <taxon>Paenibacillaceae</taxon>
        <taxon>Paenibacillus</taxon>
    </lineage>
</organism>
<sequence>MNTLIIIIQIILSCMFAFSASIKLLRTKSMVQHWNDYQYPMWFMNMTALLELARVIGVIAALWVPEILKYAAGLFVLLMIGAIHAHLFRAKHKPVMEINALVILLFSITLMVV</sequence>
<evidence type="ECO:0000313" key="7">
    <source>
        <dbReference type="Proteomes" id="UP001199916"/>
    </source>
</evidence>
<accession>A0ABS8YSC4</accession>
<dbReference type="Proteomes" id="UP001199916">
    <property type="component" value="Unassembled WGS sequence"/>
</dbReference>
<comment type="caution">
    <text evidence="6">The sequence shown here is derived from an EMBL/GenBank/DDBJ whole genome shotgun (WGS) entry which is preliminary data.</text>
</comment>
<evidence type="ECO:0000256" key="5">
    <source>
        <dbReference type="SAM" id="Phobius"/>
    </source>
</evidence>
<evidence type="ECO:0000313" key="6">
    <source>
        <dbReference type="EMBL" id="MCE5173530.1"/>
    </source>
</evidence>
<proteinExistence type="predicted"/>
<dbReference type="EMBL" id="JAJNBZ010000056">
    <property type="protein sequence ID" value="MCE5173530.1"/>
    <property type="molecule type" value="Genomic_DNA"/>
</dbReference>
<reference evidence="6 7" key="1">
    <citation type="submission" date="2021-11" db="EMBL/GenBank/DDBJ databases">
        <title>Draft genome sequence of Paenibacillus profundus YoMME, a new Gram-positive bacteria with exoelectrogenic properties.</title>
        <authorList>
            <person name="Hubenova Y."/>
            <person name="Hubenova E."/>
            <person name="Manasiev Y."/>
            <person name="Peykov S."/>
            <person name="Mitov M."/>
        </authorList>
    </citation>
    <scope>NUCLEOTIDE SEQUENCE [LARGE SCALE GENOMIC DNA]</scope>
    <source>
        <strain evidence="6 7">YoMME</strain>
    </source>
</reference>
<protein>
    <submittedName>
        <fullName evidence="6">DoxX family protein</fullName>
    </submittedName>
</protein>
<feature type="transmembrane region" description="Helical" evidence="5">
    <location>
        <begin position="6"/>
        <end position="25"/>
    </location>
</feature>
<keyword evidence="3 5" id="KW-1133">Transmembrane helix</keyword>
<keyword evidence="4 5" id="KW-0472">Membrane</keyword>
<dbReference type="Pfam" id="PF13564">
    <property type="entry name" value="DoxX_2"/>
    <property type="match status" value="1"/>
</dbReference>
<gene>
    <name evidence="6" type="ORF">LQV63_30335</name>
</gene>
<feature type="transmembrane region" description="Helical" evidence="5">
    <location>
        <begin position="46"/>
        <end position="64"/>
    </location>
</feature>
<evidence type="ECO:0000256" key="4">
    <source>
        <dbReference type="ARBA" id="ARBA00023136"/>
    </source>
</evidence>
<dbReference type="InterPro" id="IPR032808">
    <property type="entry name" value="DoxX"/>
</dbReference>
<evidence type="ECO:0000256" key="3">
    <source>
        <dbReference type="ARBA" id="ARBA00022989"/>
    </source>
</evidence>
<feature type="transmembrane region" description="Helical" evidence="5">
    <location>
        <begin position="70"/>
        <end position="88"/>
    </location>
</feature>
<name>A0ABS8YSC4_9BACL</name>
<comment type="subcellular location">
    <subcellularLocation>
        <location evidence="1">Membrane</location>
        <topology evidence="1">Multi-pass membrane protein</topology>
    </subcellularLocation>
</comment>